<gene>
    <name evidence="1" type="ORF">LCGC14_2097280</name>
</gene>
<reference evidence="1" key="1">
    <citation type="journal article" date="2015" name="Nature">
        <title>Complex archaea that bridge the gap between prokaryotes and eukaryotes.</title>
        <authorList>
            <person name="Spang A."/>
            <person name="Saw J.H."/>
            <person name="Jorgensen S.L."/>
            <person name="Zaremba-Niedzwiedzka K."/>
            <person name="Martijn J."/>
            <person name="Lind A.E."/>
            <person name="van Eijk R."/>
            <person name="Schleper C."/>
            <person name="Guy L."/>
            <person name="Ettema T.J."/>
        </authorList>
    </citation>
    <scope>NUCLEOTIDE SEQUENCE</scope>
</reference>
<protein>
    <submittedName>
        <fullName evidence="1">Uncharacterized protein</fullName>
    </submittedName>
</protein>
<organism evidence="1">
    <name type="scientific">marine sediment metagenome</name>
    <dbReference type="NCBI Taxonomy" id="412755"/>
    <lineage>
        <taxon>unclassified sequences</taxon>
        <taxon>metagenomes</taxon>
        <taxon>ecological metagenomes</taxon>
    </lineage>
</organism>
<proteinExistence type="predicted"/>
<dbReference type="EMBL" id="LAZR01025661">
    <property type="protein sequence ID" value="KKL71199.1"/>
    <property type="molecule type" value="Genomic_DNA"/>
</dbReference>
<dbReference type="AlphaFoldDB" id="A0A0F9EB52"/>
<comment type="caution">
    <text evidence="1">The sequence shown here is derived from an EMBL/GenBank/DDBJ whole genome shotgun (WGS) entry which is preliminary data.</text>
</comment>
<accession>A0A0F9EB52</accession>
<sequence length="111" mass="12915">MTLKELLVSGWYRLLYRKFDGDDLLLLYRRGEDLQGDDLHTWPEFIFCRFDVHTQLNSDCGFVLIDKLEQMDVETMMEFGKWAESEGLQIIATRVSTGEECSIVIEDGEAK</sequence>
<name>A0A0F9EB52_9ZZZZ</name>
<evidence type="ECO:0000313" key="1">
    <source>
        <dbReference type="EMBL" id="KKL71199.1"/>
    </source>
</evidence>